<organism evidence="1 2">
    <name type="scientific">Candidatus Lachnoclostridium stercorigallinarum</name>
    <dbReference type="NCBI Taxonomy" id="2838634"/>
    <lineage>
        <taxon>Bacteria</taxon>
        <taxon>Bacillati</taxon>
        <taxon>Bacillota</taxon>
        <taxon>Clostridia</taxon>
        <taxon>Lachnospirales</taxon>
        <taxon>Lachnospiraceae</taxon>
    </lineage>
</organism>
<dbReference type="GO" id="GO:0016787">
    <property type="term" value="F:hydrolase activity"/>
    <property type="evidence" value="ECO:0007669"/>
    <property type="project" value="InterPro"/>
</dbReference>
<dbReference type="Proteomes" id="UP000824101">
    <property type="component" value="Unassembled WGS sequence"/>
</dbReference>
<evidence type="ECO:0000313" key="2">
    <source>
        <dbReference type="Proteomes" id="UP000824101"/>
    </source>
</evidence>
<reference evidence="1" key="1">
    <citation type="journal article" date="2021" name="PeerJ">
        <title>Extensive microbial diversity within the chicken gut microbiome revealed by metagenomics and culture.</title>
        <authorList>
            <person name="Gilroy R."/>
            <person name="Ravi A."/>
            <person name="Getino M."/>
            <person name="Pursley I."/>
            <person name="Horton D.L."/>
            <person name="Alikhan N.F."/>
            <person name="Baker D."/>
            <person name="Gharbi K."/>
            <person name="Hall N."/>
            <person name="Watson M."/>
            <person name="Adriaenssens E.M."/>
            <person name="Foster-Nyarko E."/>
            <person name="Jarju S."/>
            <person name="Secka A."/>
            <person name="Antonio M."/>
            <person name="Oren A."/>
            <person name="Chaudhuri R.R."/>
            <person name="La Ragione R."/>
            <person name="Hildebrand F."/>
            <person name="Pallen M.J."/>
        </authorList>
    </citation>
    <scope>NUCLEOTIDE SEQUENCE</scope>
    <source>
        <strain evidence="1">ChiBcec1-1093</strain>
    </source>
</reference>
<dbReference type="EMBL" id="DXBC01000090">
    <property type="protein sequence ID" value="HIZ79299.1"/>
    <property type="molecule type" value="Genomic_DNA"/>
</dbReference>
<evidence type="ECO:0000313" key="1">
    <source>
        <dbReference type="EMBL" id="HIZ79299.1"/>
    </source>
</evidence>
<sequence>MDAGVPTLVFGPGSLDQAHTVDEYVSIKEMEESTEFFYQLAKEILQ</sequence>
<dbReference type="InterPro" id="IPR002933">
    <property type="entry name" value="Peptidase_M20"/>
</dbReference>
<name>A0A9D2K6Y2_9FIRM</name>
<gene>
    <name evidence="1" type="ORF">IAA17_05880</name>
</gene>
<accession>A0A9D2K6Y2</accession>
<protein>
    <submittedName>
        <fullName evidence="1">M20/M25/M40 family metallo-hydrolase</fullName>
    </submittedName>
</protein>
<dbReference type="AlphaFoldDB" id="A0A9D2K6Y2"/>
<proteinExistence type="predicted"/>
<reference evidence="1" key="2">
    <citation type="submission" date="2021-04" db="EMBL/GenBank/DDBJ databases">
        <authorList>
            <person name="Gilroy R."/>
        </authorList>
    </citation>
    <scope>NUCLEOTIDE SEQUENCE</scope>
    <source>
        <strain evidence="1">ChiBcec1-1093</strain>
    </source>
</reference>
<dbReference type="Pfam" id="PF01546">
    <property type="entry name" value="Peptidase_M20"/>
    <property type="match status" value="1"/>
</dbReference>
<dbReference type="SUPFAM" id="SSF53187">
    <property type="entry name" value="Zn-dependent exopeptidases"/>
    <property type="match status" value="1"/>
</dbReference>
<dbReference type="Gene3D" id="3.40.630.10">
    <property type="entry name" value="Zn peptidases"/>
    <property type="match status" value="1"/>
</dbReference>
<comment type="caution">
    <text evidence="1">The sequence shown here is derived from an EMBL/GenBank/DDBJ whole genome shotgun (WGS) entry which is preliminary data.</text>
</comment>